<dbReference type="AlphaFoldDB" id="A0A4V3FJX0"/>
<feature type="transmembrane region" description="Helical" evidence="1">
    <location>
        <begin position="87"/>
        <end position="107"/>
    </location>
</feature>
<feature type="transmembrane region" description="Helical" evidence="1">
    <location>
        <begin position="253"/>
        <end position="270"/>
    </location>
</feature>
<evidence type="ECO:0000313" key="2">
    <source>
        <dbReference type="EMBL" id="TDU87883.1"/>
    </source>
</evidence>
<keyword evidence="1" id="KW-0472">Membrane</keyword>
<dbReference type="Proteomes" id="UP000295151">
    <property type="component" value="Unassembled WGS sequence"/>
</dbReference>
<gene>
    <name evidence="2" type="ORF">EV138_1419</name>
</gene>
<dbReference type="OrthoDB" id="3830178at2"/>
<evidence type="ECO:0000313" key="3">
    <source>
        <dbReference type="Proteomes" id="UP000295151"/>
    </source>
</evidence>
<reference evidence="2 3" key="1">
    <citation type="submission" date="2019-03" db="EMBL/GenBank/DDBJ databases">
        <title>Genomic Encyclopedia of Type Strains, Phase III (KMG-III): the genomes of soil and plant-associated and newly described type strains.</title>
        <authorList>
            <person name="Whitman W."/>
        </authorList>
    </citation>
    <scope>NUCLEOTIDE SEQUENCE [LARGE SCALE GENOMIC DNA]</scope>
    <source>
        <strain evidence="2 3">VKM Ac-2575</strain>
    </source>
</reference>
<feature type="transmembrane region" description="Helical" evidence="1">
    <location>
        <begin position="190"/>
        <end position="214"/>
    </location>
</feature>
<keyword evidence="3" id="KW-1185">Reference proteome</keyword>
<proteinExistence type="predicted"/>
<feature type="transmembrane region" description="Helical" evidence="1">
    <location>
        <begin position="63"/>
        <end position="80"/>
    </location>
</feature>
<feature type="transmembrane region" description="Helical" evidence="1">
    <location>
        <begin position="21"/>
        <end position="43"/>
    </location>
</feature>
<feature type="transmembrane region" description="Helical" evidence="1">
    <location>
        <begin position="113"/>
        <end position="135"/>
    </location>
</feature>
<protein>
    <submittedName>
        <fullName evidence="2">Uncharacterized protein</fullName>
    </submittedName>
</protein>
<feature type="transmembrane region" description="Helical" evidence="1">
    <location>
        <begin position="223"/>
        <end position="247"/>
    </location>
</feature>
<dbReference type="RefSeq" id="WP_133977591.1">
    <property type="nucleotide sequence ID" value="NZ_SOCE01000001.1"/>
</dbReference>
<name>A0A4V3FJX0_9ACTN</name>
<accession>A0A4V3FJX0</accession>
<comment type="caution">
    <text evidence="2">The sequence shown here is derived from an EMBL/GenBank/DDBJ whole genome shotgun (WGS) entry which is preliminary data.</text>
</comment>
<sequence>MSTAHHFRSQRAADAVTRTPWWLWLSVPIALLGIPASVAGIFVDRVYANETANWQAQAIGQDVSNLVVIPVLLVLGYAAARGSARALLAWAGTVMYVAYSYVLYAFAVHFGPLFLLYVAVLGLSAWALIGFFAGIDPARVSPASRPGRLTGFTSTLLILLASAFAMLWLSQDLPAMLSSTPPDELRDTGLLTNPVHVIDLALFLPAALVAGVLLRRGRPWGQILAPVVLSAMAGISLGIVCLTIVTASRGEHASPVVAAVLGLLGILQALTCRRFLKAMDPGILTRQPLHEQDELR</sequence>
<dbReference type="EMBL" id="SOCE01000001">
    <property type="protein sequence ID" value="TDU87883.1"/>
    <property type="molecule type" value="Genomic_DNA"/>
</dbReference>
<keyword evidence="1" id="KW-1133">Transmembrane helix</keyword>
<evidence type="ECO:0000256" key="1">
    <source>
        <dbReference type="SAM" id="Phobius"/>
    </source>
</evidence>
<organism evidence="2 3">
    <name type="scientific">Kribbella voronezhensis</name>
    <dbReference type="NCBI Taxonomy" id="2512212"/>
    <lineage>
        <taxon>Bacteria</taxon>
        <taxon>Bacillati</taxon>
        <taxon>Actinomycetota</taxon>
        <taxon>Actinomycetes</taxon>
        <taxon>Propionibacteriales</taxon>
        <taxon>Kribbellaceae</taxon>
        <taxon>Kribbella</taxon>
    </lineage>
</organism>
<feature type="transmembrane region" description="Helical" evidence="1">
    <location>
        <begin position="147"/>
        <end position="170"/>
    </location>
</feature>
<keyword evidence="1" id="KW-0812">Transmembrane</keyword>